<dbReference type="InterPro" id="IPR027417">
    <property type="entry name" value="P-loop_NTPase"/>
</dbReference>
<feature type="repeat" description="WD" evidence="4">
    <location>
        <begin position="1417"/>
        <end position="1458"/>
    </location>
</feature>
<evidence type="ECO:0000259" key="5">
    <source>
        <dbReference type="PROSITE" id="PS50853"/>
    </source>
</evidence>
<dbReference type="InterPro" id="IPR001680">
    <property type="entry name" value="WD40_rpt"/>
</dbReference>
<dbReference type="InterPro" id="IPR036116">
    <property type="entry name" value="FN3_sf"/>
</dbReference>
<dbReference type="PROSITE" id="PS50853">
    <property type="entry name" value="FN3"/>
    <property type="match status" value="1"/>
</dbReference>
<dbReference type="Gene3D" id="2.60.40.10">
    <property type="entry name" value="Immunoglobulins"/>
    <property type="match status" value="1"/>
</dbReference>
<dbReference type="InterPro" id="IPR015943">
    <property type="entry name" value="WD40/YVTN_repeat-like_dom_sf"/>
</dbReference>
<evidence type="ECO:0000256" key="1">
    <source>
        <dbReference type="ARBA" id="ARBA00004229"/>
    </source>
</evidence>
<feature type="repeat" description="WD" evidence="4">
    <location>
        <begin position="1241"/>
        <end position="1282"/>
    </location>
</feature>
<feature type="domain" description="Fibronectin type-III" evidence="5">
    <location>
        <begin position="126"/>
        <end position="226"/>
    </location>
</feature>
<dbReference type="Pfam" id="PF20703">
    <property type="entry name" value="nSTAND1"/>
    <property type="match status" value="1"/>
</dbReference>
<dbReference type="PROSITE" id="PS00678">
    <property type="entry name" value="WD_REPEATS_1"/>
    <property type="match status" value="1"/>
</dbReference>
<dbReference type="InterPro" id="IPR013783">
    <property type="entry name" value="Ig-like_fold"/>
</dbReference>
<evidence type="ECO:0000256" key="2">
    <source>
        <dbReference type="ARBA" id="ARBA00022574"/>
    </source>
</evidence>
<dbReference type="GO" id="GO:0009507">
    <property type="term" value="C:chloroplast"/>
    <property type="evidence" value="ECO:0007669"/>
    <property type="project" value="UniProtKB-SubCell"/>
</dbReference>
<organism evidence="6">
    <name type="scientific">Guillardia theta</name>
    <name type="common">Cryptophyte</name>
    <name type="synonym">Cryptomonas phi</name>
    <dbReference type="NCBI Taxonomy" id="55529"/>
    <lineage>
        <taxon>Eukaryota</taxon>
        <taxon>Cryptophyceae</taxon>
        <taxon>Pyrenomonadales</taxon>
        <taxon>Geminigeraceae</taxon>
        <taxon>Guillardia</taxon>
    </lineage>
</organism>
<dbReference type="PANTHER" id="PTHR19871">
    <property type="entry name" value="BETA TRANSDUCIN-RELATED PROTEIN"/>
    <property type="match status" value="1"/>
</dbReference>
<dbReference type="SUPFAM" id="SSF50978">
    <property type="entry name" value="WD40 repeat-like"/>
    <property type="match status" value="1"/>
</dbReference>
<evidence type="ECO:0000313" key="6">
    <source>
        <dbReference type="EMBL" id="CAE2305955.1"/>
    </source>
</evidence>
<dbReference type="SMART" id="SM00320">
    <property type="entry name" value="WD40"/>
    <property type="match status" value="7"/>
</dbReference>
<dbReference type="SUPFAM" id="SSF52540">
    <property type="entry name" value="P-loop containing nucleoside triphosphate hydrolases"/>
    <property type="match status" value="1"/>
</dbReference>
<evidence type="ECO:0000256" key="4">
    <source>
        <dbReference type="PROSITE-ProRule" id="PRU00221"/>
    </source>
</evidence>
<dbReference type="InterPro" id="IPR036322">
    <property type="entry name" value="WD40_repeat_dom_sf"/>
</dbReference>
<feature type="repeat" description="WD" evidence="4">
    <location>
        <begin position="1283"/>
        <end position="1324"/>
    </location>
</feature>
<sequence>MELWCKQSEDEEWKFAYLLQRSQCNRLGQEVPGNTDSNDNESSSIESYYFIGHRVCDKSPVWTFVSDRELDEREIHVMANRGVILRGLGDVHVARWWQLKLLDTNGSHYIGINNFTMFGKENPIPAPTDVVAVVVTEEGRNMLRVSWAFDDEPSGAAASFKVVAFPHSVGLGVGGFERVSPAADRSLSFPDLKEETPYVFVVFAIDARGEEGVPSRASSPVSIRSEGWTLLNTSEVEDAEEDAVVVELDKVTPQVTAEPRSTLLRSKQSERKIALSAEKEEEVSNLKAMVKEQSLKESNLNPEEFAKLYDERINRLKEGFFDEVERINVATNVTMFLSSTFDDTTSERNYLMEFAYPMLKSFCQSLGLTFSVVDLRWGVRNEATDDHMTIDVCLGELERCLRNSTAASFVFLSGERYGWRALPNRCDKEELELILGFIPDGDAKSTISEWYVRDDNHVPPVYNLQKISAMKEKPIKYNDFWKGAQDIMQGAIWKVVEEESSLPPSVKQNWLISVTEREVLEGLFKEPSNLEVSAFVLMRTIEGLEEAATREAAGKASIYYTRRDSDRELLNDLRARVKQTAATSLFEFSVPWSEDGISFENPTHASYIRELAAKFVGETKHQILASLQKRRLLSPLEREIVHHCSFAFQRSRNFFGRKEVREKMAQLMERAGPTVRCLHGQSGAGKTSAMSAAAVDAHQRLKDRACVIFRACGTSAASSSAVELMRSICEQVSSVYTMNPPAAAHEDFDEQVAEFHRCLAASSAEKRLLLLIDSLDQLSDEDHERSDPWRWLPGPSSSAPDMPHTRVIVSTLPEDKYKVFPALRAALDEEWIVKIQGVEKAEGIVILQEWMAKSGRGLQPKQEEILRDSLTQVESVTMLHLRLLFDRVMRWRSHDAPAQLPSSVNGLISLIFDDLERLHGSRLVAEMMGLLCASRCGLSETNFLDLISGNDEVLGQRGVPGSVLEYHDPPMRRLPPLVFSRLRRDLGDYLVERGENGVSVLNLYHRQFWEMASSRYFGMQEVRQRHYSSLADYFTGLLAARFSERQIDPQPLRFETSSSSQQQPLGLPNRQKVKELGGALRAAGKHKQLISYLCDLGYLEAVFESGRNYAEDLLIDFSDCLLHLQQEPAEAQRLSHVTDFFRFVRKWFHVLCLEPNALMGLACNAPTVSAVAAAASLLEDPRPWVQWRNAPLLFDACTQTQLCQSPMLCCDIEPKGSSYVVGAGSMCFVYEQLSSRQISRFVGHEAIVMDVRYSPDSLSVLSVARDGWAKLWQASSGKTLVEFGPHPAWLTSCAFAPRENQVLVGSSNGIVYLWQYEEKRGSLLAALEGHTGPVQSVRFLHWKETYAISGSLDGYAAIWNIDRRAAVARMTARSHINCVDTSSDGLQIALALSEGGCTLWSSTRDGKESSFRMRLRLREHVSEVWTCAFSPDGSEIVTGAADRVGRVFSCRTGQLLGKIVGHLRWVFAVSWVGDLILTASSDRSAKSWDRRNVLLNDPSGRKDSFDERPLAGIRFVEGGQKLRALTKTITSILASTDPLDVLKDEELEAGAEKQVERKADLAPDGERWAFTTYGSNYLISYPNGKGGTALDSYNFPAAGTTTRWKPGSNNQVLVGGHGGSLALMNGEHAEATWAQAGWLMDMDWSPAGDVAVAACQNHTIKLLQGGNATENVGPPAMSVSVSGDGQRAAVITMEGSGYTVKATGLSILNLSSGEVETEADDPILLHAKLQDRNCRWVCNDGYIVVLSAASSILDCPVVSVVDASNGDTVCRFHSPYPTDFTCMDVLDDAEGQPQVVVSDFIGRVYLLTLQNLRGRSQETSD</sequence>
<dbReference type="PROSITE" id="PS50082">
    <property type="entry name" value="WD_REPEATS_2"/>
    <property type="match status" value="5"/>
</dbReference>
<reference evidence="6" key="1">
    <citation type="submission" date="2021-01" db="EMBL/GenBank/DDBJ databases">
        <authorList>
            <person name="Corre E."/>
            <person name="Pelletier E."/>
            <person name="Niang G."/>
            <person name="Scheremetjew M."/>
            <person name="Finn R."/>
            <person name="Kale V."/>
            <person name="Holt S."/>
            <person name="Cochrane G."/>
            <person name="Meng A."/>
            <person name="Brown T."/>
            <person name="Cohen L."/>
        </authorList>
    </citation>
    <scope>NUCLEOTIDE SEQUENCE</scope>
    <source>
        <strain evidence="6">CCMP 2712</strain>
    </source>
</reference>
<accession>A0A7S4NRU6</accession>
<keyword evidence="2 4" id="KW-0853">WD repeat</keyword>
<dbReference type="EMBL" id="HBKN01023732">
    <property type="protein sequence ID" value="CAE2305955.1"/>
    <property type="molecule type" value="Transcribed_RNA"/>
</dbReference>
<comment type="subcellular location">
    <subcellularLocation>
        <location evidence="1">Plastid</location>
        <location evidence="1">Chloroplast</location>
    </subcellularLocation>
</comment>
<dbReference type="CDD" id="cd00063">
    <property type="entry name" value="FN3"/>
    <property type="match status" value="1"/>
</dbReference>
<gene>
    <name evidence="6" type="ORF">GTHE00462_LOCUS18604</name>
</gene>
<feature type="repeat" description="WD" evidence="4">
    <location>
        <begin position="1459"/>
        <end position="1489"/>
    </location>
</feature>
<keyword evidence="3" id="KW-0677">Repeat</keyword>
<dbReference type="SUPFAM" id="SSF69322">
    <property type="entry name" value="Tricorn protease domain 2"/>
    <property type="match status" value="1"/>
</dbReference>
<dbReference type="CDD" id="cd00200">
    <property type="entry name" value="WD40"/>
    <property type="match status" value="1"/>
</dbReference>
<dbReference type="PANTHER" id="PTHR19871:SF14">
    <property type="entry name" value="DUF4062 DOMAIN-CONTAINING PROTEIN"/>
    <property type="match status" value="1"/>
</dbReference>
<dbReference type="Pfam" id="PF00400">
    <property type="entry name" value="WD40"/>
    <property type="match status" value="5"/>
</dbReference>
<name>A0A7S4NRU6_GUITH</name>
<dbReference type="PROSITE" id="PS50294">
    <property type="entry name" value="WD_REPEATS_REGION"/>
    <property type="match status" value="1"/>
</dbReference>
<protein>
    <recommendedName>
        <fullName evidence="5">Fibronectin type-III domain-containing protein</fullName>
    </recommendedName>
</protein>
<dbReference type="InterPro" id="IPR049052">
    <property type="entry name" value="nSTAND1"/>
</dbReference>
<dbReference type="InterPro" id="IPR003961">
    <property type="entry name" value="FN3_dom"/>
</dbReference>
<dbReference type="InterPro" id="IPR052752">
    <property type="entry name" value="NACHT-WD_repeat"/>
</dbReference>
<dbReference type="Gene3D" id="3.40.50.300">
    <property type="entry name" value="P-loop containing nucleotide triphosphate hydrolases"/>
    <property type="match status" value="1"/>
</dbReference>
<evidence type="ECO:0000256" key="3">
    <source>
        <dbReference type="ARBA" id="ARBA00022737"/>
    </source>
</evidence>
<dbReference type="InterPro" id="IPR019775">
    <property type="entry name" value="WD40_repeat_CS"/>
</dbReference>
<dbReference type="SUPFAM" id="SSF49265">
    <property type="entry name" value="Fibronectin type III"/>
    <property type="match status" value="1"/>
</dbReference>
<proteinExistence type="predicted"/>
<dbReference type="Gene3D" id="2.130.10.10">
    <property type="entry name" value="YVTN repeat-like/Quinoprotein amine dehydrogenase"/>
    <property type="match status" value="2"/>
</dbReference>
<feature type="repeat" description="WD" evidence="4">
    <location>
        <begin position="1327"/>
        <end position="1369"/>
    </location>
</feature>
<dbReference type="Gene3D" id="1.25.40.370">
    <property type="match status" value="1"/>
</dbReference>